<reference evidence="1 2" key="1">
    <citation type="journal article" date="2016" name="Front. Microbiol.">
        <title>Single-Cell (Meta-)Genomics of a Dimorphic Candidatus Thiomargarita nelsonii Reveals Genomic Plasticity.</title>
        <authorList>
            <person name="Flood B.E."/>
            <person name="Fliss P."/>
            <person name="Jones D.S."/>
            <person name="Dick G.J."/>
            <person name="Jain S."/>
            <person name="Kaster A.K."/>
            <person name="Winkel M."/>
            <person name="Mussmann M."/>
            <person name="Bailey J."/>
        </authorList>
    </citation>
    <scope>NUCLEOTIDE SEQUENCE [LARGE SCALE GENOMIC DNA]</scope>
    <source>
        <strain evidence="1">Hydrate Ridge</strain>
    </source>
</reference>
<dbReference type="EMBL" id="JSZA02000182">
    <property type="protein sequence ID" value="KHD09679.1"/>
    <property type="molecule type" value="Genomic_DNA"/>
</dbReference>
<accession>A0A0A6PHL0</accession>
<sequence length="89" mass="10272">MTQKIRLYGSYQLFLDKKNLSIILERNGGAVCCVQLDCGVERFMQDLKIVCDYVGMTESELLTKLNDHLQITCYAKPEVLYKELRHLGI</sequence>
<proteinExistence type="predicted"/>
<organism evidence="1 2">
    <name type="scientific">Candidatus Thiomargarita nelsonii</name>
    <dbReference type="NCBI Taxonomy" id="1003181"/>
    <lineage>
        <taxon>Bacteria</taxon>
        <taxon>Pseudomonadati</taxon>
        <taxon>Pseudomonadota</taxon>
        <taxon>Gammaproteobacteria</taxon>
        <taxon>Thiotrichales</taxon>
        <taxon>Thiotrichaceae</taxon>
        <taxon>Thiomargarita</taxon>
    </lineage>
</organism>
<dbReference type="Proteomes" id="UP000030428">
    <property type="component" value="Unassembled WGS sequence"/>
</dbReference>
<protein>
    <submittedName>
        <fullName evidence="1">Uncharacterized protein</fullName>
    </submittedName>
</protein>
<evidence type="ECO:0000313" key="1">
    <source>
        <dbReference type="EMBL" id="KHD09679.1"/>
    </source>
</evidence>
<name>A0A0A6PHL0_9GAMM</name>
<keyword evidence="2" id="KW-1185">Reference proteome</keyword>
<gene>
    <name evidence="1" type="ORF">PN36_28305</name>
</gene>
<dbReference type="AlphaFoldDB" id="A0A0A6PHL0"/>
<evidence type="ECO:0000313" key="2">
    <source>
        <dbReference type="Proteomes" id="UP000030428"/>
    </source>
</evidence>
<comment type="caution">
    <text evidence="1">The sequence shown here is derived from an EMBL/GenBank/DDBJ whole genome shotgun (WGS) entry which is preliminary data.</text>
</comment>